<reference evidence="2" key="1">
    <citation type="submission" date="2021-01" db="EMBL/GenBank/DDBJ databases">
        <authorList>
            <person name="Corre E."/>
            <person name="Pelletier E."/>
            <person name="Niang G."/>
            <person name="Scheremetjew M."/>
            <person name="Finn R."/>
            <person name="Kale V."/>
            <person name="Holt S."/>
            <person name="Cochrane G."/>
            <person name="Meng A."/>
            <person name="Brown T."/>
            <person name="Cohen L."/>
        </authorList>
    </citation>
    <scope>NUCLEOTIDE SEQUENCE</scope>
    <source>
        <strain evidence="2">CCAP 1951/1</strain>
    </source>
</reference>
<organism evidence="2">
    <name type="scientific">Neobodo designis</name>
    <name type="common">Flagellated protozoan</name>
    <name type="synonym">Bodo designis</name>
    <dbReference type="NCBI Taxonomy" id="312471"/>
    <lineage>
        <taxon>Eukaryota</taxon>
        <taxon>Discoba</taxon>
        <taxon>Euglenozoa</taxon>
        <taxon>Kinetoplastea</taxon>
        <taxon>Metakinetoplastina</taxon>
        <taxon>Neobodonida</taxon>
        <taxon>Neobodo</taxon>
    </lineage>
</organism>
<evidence type="ECO:0000313" key="2">
    <source>
        <dbReference type="EMBL" id="CAD9116447.1"/>
    </source>
</evidence>
<feature type="compositionally biased region" description="Low complexity" evidence="1">
    <location>
        <begin position="223"/>
        <end position="234"/>
    </location>
</feature>
<feature type="compositionally biased region" description="Basic and acidic residues" evidence="1">
    <location>
        <begin position="266"/>
        <end position="280"/>
    </location>
</feature>
<feature type="compositionally biased region" description="Basic residues" evidence="1">
    <location>
        <begin position="208"/>
        <end position="222"/>
    </location>
</feature>
<dbReference type="EMBL" id="HBGF01022655">
    <property type="protein sequence ID" value="CAD9116447.1"/>
    <property type="molecule type" value="Transcribed_RNA"/>
</dbReference>
<gene>
    <name evidence="2" type="ORF">NDES1114_LOCUS14964</name>
</gene>
<protein>
    <submittedName>
        <fullName evidence="2">Uncharacterized protein</fullName>
    </submittedName>
</protein>
<name>A0A7S1LY98_NEODS</name>
<feature type="region of interest" description="Disordered" evidence="1">
    <location>
        <begin position="39"/>
        <end position="89"/>
    </location>
</feature>
<feature type="region of interest" description="Disordered" evidence="1">
    <location>
        <begin position="313"/>
        <end position="345"/>
    </location>
</feature>
<dbReference type="AlphaFoldDB" id="A0A7S1LY98"/>
<evidence type="ECO:0000256" key="1">
    <source>
        <dbReference type="SAM" id="MobiDB-lite"/>
    </source>
</evidence>
<feature type="region of interest" description="Disordered" evidence="1">
    <location>
        <begin position="164"/>
        <end position="234"/>
    </location>
</feature>
<proteinExistence type="predicted"/>
<sequence>MRVFASGDRRRRAKRLLAEQPDLFDGAAAAAAPDPFALMAMDDDDGDGGDMGRLVPAANAGRDIDDDDDDDGAPAFEEAHVNDDEGGQQPVVVVHPQPQEVDPVAVAATARARREGTRDAFLDALLDEDHDGGDAPFAAAPGAVTDAAAARASRRERRRAQRILDALELGFDPSTSTDDDGDTSTGSANSGDDAGNTVSFGFLLPGRSSRRRKLRAHRHASAARHPVSDPAAIGIDDFDDAAEASARREGLASALTFGTQQQRQLELSHQDGEPPQEHVPARSQHHHRAFPMPSQTTASVAVRTAAGPDLDALLELPSSTPTTAAATAAQPAADPRPVSLDDLLD</sequence>
<accession>A0A7S1LY98</accession>
<feature type="compositionally biased region" description="Low complexity" evidence="1">
    <location>
        <begin position="320"/>
        <end position="337"/>
    </location>
</feature>
<feature type="compositionally biased region" description="Low complexity" evidence="1">
    <location>
        <begin position="183"/>
        <end position="193"/>
    </location>
</feature>
<feature type="region of interest" description="Disordered" evidence="1">
    <location>
        <begin position="261"/>
        <end position="299"/>
    </location>
</feature>